<organism evidence="5 6">
    <name type="scientific">Cnephaeus nilssonii</name>
    <name type="common">Northern bat</name>
    <name type="synonym">Eptesicus nilssonii</name>
    <dbReference type="NCBI Taxonomy" id="3371016"/>
    <lineage>
        <taxon>Eukaryota</taxon>
        <taxon>Metazoa</taxon>
        <taxon>Chordata</taxon>
        <taxon>Craniata</taxon>
        <taxon>Vertebrata</taxon>
        <taxon>Euteleostomi</taxon>
        <taxon>Mammalia</taxon>
        <taxon>Eutheria</taxon>
        <taxon>Laurasiatheria</taxon>
        <taxon>Chiroptera</taxon>
        <taxon>Yangochiroptera</taxon>
        <taxon>Vespertilionidae</taxon>
        <taxon>Cnephaeus</taxon>
    </lineage>
</organism>
<dbReference type="CDD" id="cd00116">
    <property type="entry name" value="LRR_RI"/>
    <property type="match status" value="1"/>
</dbReference>
<dbReference type="FunFam" id="3.80.10.10:FF:000321">
    <property type="entry name" value="T-complex-associated testis-expressed protein 1"/>
    <property type="match status" value="1"/>
</dbReference>
<gene>
    <name evidence="5" type="ORF">QTO34_001470</name>
</gene>
<comment type="subcellular location">
    <subcellularLocation>
        <location evidence="1">Cytoplasm</location>
        <location evidence="1">Cytoskeleton</location>
    </subcellularLocation>
</comment>
<dbReference type="EMBL" id="JAULJE010000010">
    <property type="protein sequence ID" value="KAK1338354.1"/>
    <property type="molecule type" value="Genomic_DNA"/>
</dbReference>
<comment type="caution">
    <text evidence="5">The sequence shown here is derived from an EMBL/GenBank/DDBJ whole genome shotgun (WGS) entry which is preliminary data.</text>
</comment>
<evidence type="ECO:0000256" key="4">
    <source>
        <dbReference type="SAM" id="MobiDB-lite"/>
    </source>
</evidence>
<dbReference type="InterPro" id="IPR052410">
    <property type="entry name" value="DRC5"/>
</dbReference>
<dbReference type="PANTHER" id="PTHR24107:SF27">
    <property type="entry name" value="DYNEIN REGULATORY COMPLEX SUBUNIT 5"/>
    <property type="match status" value="1"/>
</dbReference>
<protein>
    <recommendedName>
        <fullName evidence="7">T-complex-associated testis-expressed protein 1</fullName>
    </recommendedName>
</protein>
<proteinExistence type="predicted"/>
<evidence type="ECO:0000256" key="1">
    <source>
        <dbReference type="ARBA" id="ARBA00004245"/>
    </source>
</evidence>
<feature type="region of interest" description="Disordered" evidence="4">
    <location>
        <begin position="1"/>
        <end position="23"/>
    </location>
</feature>
<reference evidence="5" key="1">
    <citation type="submission" date="2023-06" db="EMBL/GenBank/DDBJ databases">
        <title>Reference genome for the Northern bat (Eptesicus nilssonii), a most northern bat species.</title>
        <authorList>
            <person name="Laine V.N."/>
            <person name="Pulliainen A.T."/>
            <person name="Lilley T.M."/>
        </authorList>
    </citation>
    <scope>NUCLEOTIDE SEQUENCE</scope>
    <source>
        <strain evidence="5">BLF_Eptnil</strain>
        <tissue evidence="5">Kidney</tissue>
    </source>
</reference>
<dbReference type="GO" id="GO:0005856">
    <property type="term" value="C:cytoskeleton"/>
    <property type="evidence" value="ECO:0007669"/>
    <property type="project" value="UniProtKB-SubCell"/>
</dbReference>
<evidence type="ECO:0008006" key="7">
    <source>
        <dbReference type="Google" id="ProtNLM"/>
    </source>
</evidence>
<accession>A0AA40LNX2</accession>
<keyword evidence="3" id="KW-0206">Cytoskeleton</keyword>
<feature type="region of interest" description="Disordered" evidence="4">
    <location>
        <begin position="269"/>
        <end position="304"/>
    </location>
</feature>
<keyword evidence="6" id="KW-1185">Reference proteome</keyword>
<evidence type="ECO:0000313" key="6">
    <source>
        <dbReference type="Proteomes" id="UP001177744"/>
    </source>
</evidence>
<dbReference type="Gene3D" id="3.80.10.10">
    <property type="entry name" value="Ribonuclease Inhibitor"/>
    <property type="match status" value="1"/>
</dbReference>
<evidence type="ECO:0000313" key="5">
    <source>
        <dbReference type="EMBL" id="KAK1338354.1"/>
    </source>
</evidence>
<dbReference type="SMART" id="SM00368">
    <property type="entry name" value="LRR_RI"/>
    <property type="match status" value="4"/>
</dbReference>
<dbReference type="Pfam" id="PF13516">
    <property type="entry name" value="LRR_6"/>
    <property type="match status" value="4"/>
</dbReference>
<dbReference type="InterPro" id="IPR032675">
    <property type="entry name" value="LRR_dom_sf"/>
</dbReference>
<dbReference type="PANTHER" id="PTHR24107">
    <property type="entry name" value="YNEIN REGULATORY COMPLEX SUBUNIT 5"/>
    <property type="match status" value="1"/>
</dbReference>
<evidence type="ECO:0000256" key="3">
    <source>
        <dbReference type="ARBA" id="ARBA00023212"/>
    </source>
</evidence>
<feature type="region of interest" description="Disordered" evidence="4">
    <location>
        <begin position="469"/>
        <end position="488"/>
    </location>
</feature>
<sequence>MQDILTTSSTSAHTAGQPLSSGSKFTKSFLTPWKSRGPNYGANMHLMRRIIAEDAEWSLAIVPLLTDLCIRHIVKNFRNNPILKQLLPEHQQKVLRQLPPDLPLAVTANLIDDEDYWHRCCEQRWPVCHLDCHGGSWKRLFFERHLENLIKHFIPDTTDPAVILDLLPLCRNYVRRIRVDQFLPPVQLPPPPRSGDQSDSGSEGEMEEPSMDHYQLGELVAGLSQLEELDLVYGIKDCGMNFEWNLFLFTYRDCHSLAATIKACHTLKVPPAPPPPPPPRFHSQRLSDPLSPSIGQPEAGPVTQLHGDRGARAAAKLLSHSRLRVLNLANNQVRAPGAQSLAHALAHNTNLLSLNLRLNCIEDEGGQALAHALQTNKCLTTLHLGGNELSEPTATLLSQVLSVNTTLTKINLSCNHIGLDGGKQLLEGMSDNKTLLEFDLRLSDVAQESEYLIGQALCANREEARQRGLNPSHFTAPLTAKGPENPVG</sequence>
<dbReference type="GO" id="GO:0007018">
    <property type="term" value="P:microtubule-based movement"/>
    <property type="evidence" value="ECO:0007669"/>
    <property type="project" value="TreeGrafter"/>
</dbReference>
<dbReference type="InterPro" id="IPR001611">
    <property type="entry name" value="Leu-rich_rpt"/>
</dbReference>
<dbReference type="Proteomes" id="UP001177744">
    <property type="component" value="Unassembled WGS sequence"/>
</dbReference>
<keyword evidence="2" id="KW-0963">Cytoplasm</keyword>
<evidence type="ECO:0000256" key="2">
    <source>
        <dbReference type="ARBA" id="ARBA00022490"/>
    </source>
</evidence>
<dbReference type="SUPFAM" id="SSF52047">
    <property type="entry name" value="RNI-like"/>
    <property type="match status" value="1"/>
</dbReference>
<name>A0AA40LNX2_CNENI</name>
<dbReference type="AlphaFoldDB" id="A0AA40LNX2"/>
<feature type="region of interest" description="Disordered" evidence="4">
    <location>
        <begin position="185"/>
        <end position="210"/>
    </location>
</feature>
<feature type="compositionally biased region" description="Pro residues" evidence="4">
    <location>
        <begin position="270"/>
        <end position="280"/>
    </location>
</feature>